<dbReference type="EMBL" id="UINC01054509">
    <property type="protein sequence ID" value="SVB72308.1"/>
    <property type="molecule type" value="Genomic_DNA"/>
</dbReference>
<evidence type="ECO:0000259" key="7">
    <source>
        <dbReference type="Pfam" id="PF05681"/>
    </source>
</evidence>
<dbReference type="AlphaFoldDB" id="A0A382GAR2"/>
<evidence type="ECO:0000256" key="3">
    <source>
        <dbReference type="ARBA" id="ARBA00022723"/>
    </source>
</evidence>
<evidence type="ECO:0000313" key="8">
    <source>
        <dbReference type="EMBL" id="SVB72308.1"/>
    </source>
</evidence>
<keyword evidence="5" id="KW-0411">Iron-sulfur</keyword>
<dbReference type="Pfam" id="PF05681">
    <property type="entry name" value="Fumerase"/>
    <property type="match status" value="1"/>
</dbReference>
<reference evidence="8" key="1">
    <citation type="submission" date="2018-05" db="EMBL/GenBank/DDBJ databases">
        <authorList>
            <person name="Lanie J.A."/>
            <person name="Ng W.-L."/>
            <person name="Kazmierczak K.M."/>
            <person name="Andrzejewski T.M."/>
            <person name="Davidsen T.M."/>
            <person name="Wayne K.J."/>
            <person name="Tettelin H."/>
            <person name="Glass J.I."/>
            <person name="Rusch D."/>
            <person name="Podicherti R."/>
            <person name="Tsui H.-C.T."/>
            <person name="Winkler M.E."/>
        </authorList>
    </citation>
    <scope>NUCLEOTIDE SEQUENCE</scope>
</reference>
<keyword evidence="3" id="KW-0479">Metal-binding</keyword>
<feature type="non-terminal residue" evidence="8">
    <location>
        <position position="1"/>
    </location>
</feature>
<dbReference type="GO" id="GO:0046872">
    <property type="term" value="F:metal ion binding"/>
    <property type="evidence" value="ECO:0007669"/>
    <property type="project" value="UniProtKB-KW"/>
</dbReference>
<organism evidence="8">
    <name type="scientific">marine metagenome</name>
    <dbReference type="NCBI Taxonomy" id="408172"/>
    <lineage>
        <taxon>unclassified sequences</taxon>
        <taxon>metagenomes</taxon>
        <taxon>ecological metagenomes</taxon>
    </lineage>
</organism>
<comment type="similarity">
    <text evidence="1">Belongs to the class-I fumarase family.</text>
</comment>
<proteinExistence type="inferred from homology"/>
<dbReference type="GO" id="GO:0051539">
    <property type="term" value="F:4 iron, 4 sulfur cluster binding"/>
    <property type="evidence" value="ECO:0007669"/>
    <property type="project" value="UniProtKB-KW"/>
</dbReference>
<keyword evidence="6" id="KW-0456">Lyase</keyword>
<sequence>IHAPEVQYAFEPDGEWLDLTTVHKGGLFGTDYRMLFPADGIDGIKKFFLDTMVQFGRRGMACQPAVVGIGIGGCKDTTMRIAKEAACLRAVGDRNPDPQIAELEEELKELGNSIGMGPMGFVGSQMVVDAHIEVAYAHTGGMQAAIHTFCFASRRASARLWPDGQVEFRTDPQWFTDYYRREGI</sequence>
<keyword evidence="4" id="KW-0408">Iron</keyword>
<evidence type="ECO:0000256" key="2">
    <source>
        <dbReference type="ARBA" id="ARBA00022485"/>
    </source>
</evidence>
<accession>A0A382GAR2</accession>
<keyword evidence="2" id="KW-0004">4Fe-4S</keyword>
<evidence type="ECO:0000256" key="6">
    <source>
        <dbReference type="ARBA" id="ARBA00023239"/>
    </source>
</evidence>
<dbReference type="NCBIfam" id="TIGR00722">
    <property type="entry name" value="ttdA_fumA_fumB"/>
    <property type="match status" value="1"/>
</dbReference>
<dbReference type="InterPro" id="IPR004646">
    <property type="entry name" value="Fe-S_hydro-lyase_TtdA-typ_cat"/>
</dbReference>
<evidence type="ECO:0000256" key="1">
    <source>
        <dbReference type="ARBA" id="ARBA00008876"/>
    </source>
</evidence>
<dbReference type="PANTHER" id="PTHR30389">
    <property type="entry name" value="FUMARATE HYDRATASE-RELATED"/>
    <property type="match status" value="1"/>
</dbReference>
<name>A0A382GAR2_9ZZZZ</name>
<dbReference type="GO" id="GO:0016829">
    <property type="term" value="F:lyase activity"/>
    <property type="evidence" value="ECO:0007669"/>
    <property type="project" value="UniProtKB-KW"/>
</dbReference>
<dbReference type="InterPro" id="IPR051208">
    <property type="entry name" value="Class-I_Fumarase/Tartrate_DH"/>
</dbReference>
<dbReference type="PANTHER" id="PTHR30389:SF17">
    <property type="entry name" value="L(+)-TARTRATE DEHYDRATASE SUBUNIT ALPHA-RELATED"/>
    <property type="match status" value="1"/>
</dbReference>
<evidence type="ECO:0000256" key="4">
    <source>
        <dbReference type="ARBA" id="ARBA00023004"/>
    </source>
</evidence>
<feature type="domain" description="Fe-S hydro-lyase tartrate dehydratase alpha-type catalytic" evidence="7">
    <location>
        <begin position="4"/>
        <end position="158"/>
    </location>
</feature>
<gene>
    <name evidence="8" type="ORF">METZ01_LOCUS225162</name>
</gene>
<protein>
    <recommendedName>
        <fullName evidence="7">Fe-S hydro-lyase tartrate dehydratase alpha-type catalytic domain-containing protein</fullName>
    </recommendedName>
</protein>
<evidence type="ECO:0000256" key="5">
    <source>
        <dbReference type="ARBA" id="ARBA00023014"/>
    </source>
</evidence>